<evidence type="ECO:0000313" key="1">
    <source>
        <dbReference type="EMBL" id="MFC0565835.1"/>
    </source>
</evidence>
<protein>
    <submittedName>
        <fullName evidence="1">Uncharacterized protein</fullName>
    </submittedName>
</protein>
<proteinExistence type="predicted"/>
<dbReference type="RefSeq" id="WP_377340068.1">
    <property type="nucleotide sequence ID" value="NZ_JBHLUE010000012.1"/>
</dbReference>
<dbReference type="Proteomes" id="UP001589894">
    <property type="component" value="Unassembled WGS sequence"/>
</dbReference>
<organism evidence="1 2">
    <name type="scientific">Plantactinospora siamensis</name>
    <dbReference type="NCBI Taxonomy" id="555372"/>
    <lineage>
        <taxon>Bacteria</taxon>
        <taxon>Bacillati</taxon>
        <taxon>Actinomycetota</taxon>
        <taxon>Actinomycetes</taxon>
        <taxon>Micromonosporales</taxon>
        <taxon>Micromonosporaceae</taxon>
        <taxon>Plantactinospora</taxon>
    </lineage>
</organism>
<sequence length="238" mass="25092">MKTPLGALFTLGLWLDRPAGLLAVADVLVAGGATYTGEFVEGEPGQLFAWKSDLVTRRGGAEGLPAAEVRRRAAGGRAYGLDLEVPGAGPTTVEFEATPDGPEPPERHPVLVTMAADCWGIPRFAWDRDIRRRARAHQRVVLRQLRALCTTLDPAYAVLGVESLIPTPAALAAGAPFGGDVYFSARFPVGPVAAPASLEWVTGVFHSHWFLAEGPSTLAAVAKDFGARLSTGAGRVGR</sequence>
<gene>
    <name evidence="1" type="ORF">ACFFHU_17050</name>
</gene>
<evidence type="ECO:0000313" key="2">
    <source>
        <dbReference type="Proteomes" id="UP001589894"/>
    </source>
</evidence>
<reference evidence="1 2" key="1">
    <citation type="submission" date="2024-09" db="EMBL/GenBank/DDBJ databases">
        <authorList>
            <person name="Sun Q."/>
            <person name="Mori K."/>
        </authorList>
    </citation>
    <scope>NUCLEOTIDE SEQUENCE [LARGE SCALE GENOMIC DNA]</scope>
    <source>
        <strain evidence="1 2">TBRC 2205</strain>
    </source>
</reference>
<name>A0ABV6NYH2_9ACTN</name>
<keyword evidence="2" id="KW-1185">Reference proteome</keyword>
<dbReference type="EMBL" id="JBHLUE010000012">
    <property type="protein sequence ID" value="MFC0565835.1"/>
    <property type="molecule type" value="Genomic_DNA"/>
</dbReference>
<comment type="caution">
    <text evidence="1">The sequence shown here is derived from an EMBL/GenBank/DDBJ whole genome shotgun (WGS) entry which is preliminary data.</text>
</comment>
<accession>A0ABV6NYH2</accession>